<dbReference type="InterPro" id="IPR001387">
    <property type="entry name" value="Cro/C1-type_HTH"/>
</dbReference>
<dbReference type="Gene3D" id="1.10.260.40">
    <property type="entry name" value="lambda repressor-like DNA-binding domains"/>
    <property type="match status" value="1"/>
</dbReference>
<proteinExistence type="predicted"/>
<sequence length="182" mass="19406">MARRAAYSSSPLAVLRRHFGLPQDTLAAFLRVAPAQLSRLEAGHRTLSAAVVERLLPLLQTLPDPAAPPAAAEADDPAAHLAPPDAAPLATRLAQCQHQARQLRRELAAITTKLETARRWQQALPPLLATAADAPARAWLLRRREQAAADLDGETAARYHLLRLRAGALEAEAAGLAALLSG</sequence>
<keyword evidence="3" id="KW-1185">Reference proteome</keyword>
<dbReference type="Pfam" id="PF13560">
    <property type="entry name" value="HTH_31"/>
    <property type="match status" value="1"/>
</dbReference>
<dbReference type="AlphaFoldDB" id="A0A2Z3GQE2"/>
<name>A0A2Z3GQE2_9BACT</name>
<gene>
    <name evidence="2" type="ORF">DDQ68_01640</name>
</gene>
<feature type="domain" description="HTH cro/C1-type" evidence="1">
    <location>
        <begin position="12"/>
        <end position="66"/>
    </location>
</feature>
<dbReference type="SUPFAM" id="SSF47413">
    <property type="entry name" value="lambda repressor-like DNA-binding domains"/>
    <property type="match status" value="1"/>
</dbReference>
<dbReference type="OrthoDB" id="886866at2"/>
<dbReference type="KEGG" id="hnv:DDQ68_01640"/>
<dbReference type="CDD" id="cd00093">
    <property type="entry name" value="HTH_XRE"/>
    <property type="match status" value="1"/>
</dbReference>
<evidence type="ECO:0000313" key="2">
    <source>
        <dbReference type="EMBL" id="AWM31604.1"/>
    </source>
</evidence>
<dbReference type="EMBL" id="CP029145">
    <property type="protein sequence ID" value="AWM31604.1"/>
    <property type="molecule type" value="Genomic_DNA"/>
</dbReference>
<dbReference type="GO" id="GO:0003677">
    <property type="term" value="F:DNA binding"/>
    <property type="evidence" value="ECO:0007669"/>
    <property type="project" value="InterPro"/>
</dbReference>
<dbReference type="InterPro" id="IPR010982">
    <property type="entry name" value="Lambda_DNA-bd_dom_sf"/>
</dbReference>
<evidence type="ECO:0000313" key="3">
    <source>
        <dbReference type="Proteomes" id="UP000245999"/>
    </source>
</evidence>
<reference evidence="3" key="1">
    <citation type="submission" date="2018-04" db="EMBL/GenBank/DDBJ databases">
        <title>Complete genome of Antarctic heterotrophic bacterium Hymenobacter nivis.</title>
        <authorList>
            <person name="Terashima M."/>
        </authorList>
    </citation>
    <scope>NUCLEOTIDE SEQUENCE [LARGE SCALE GENOMIC DNA]</scope>
    <source>
        <strain evidence="3">NBRC 111535</strain>
    </source>
</reference>
<protein>
    <recommendedName>
        <fullName evidence="1">HTH cro/C1-type domain-containing protein</fullName>
    </recommendedName>
</protein>
<dbReference type="RefSeq" id="WP_109652517.1">
    <property type="nucleotide sequence ID" value="NZ_CP029145.1"/>
</dbReference>
<organism evidence="2 3">
    <name type="scientific">Hymenobacter nivis</name>
    <dbReference type="NCBI Taxonomy" id="1850093"/>
    <lineage>
        <taxon>Bacteria</taxon>
        <taxon>Pseudomonadati</taxon>
        <taxon>Bacteroidota</taxon>
        <taxon>Cytophagia</taxon>
        <taxon>Cytophagales</taxon>
        <taxon>Hymenobacteraceae</taxon>
        <taxon>Hymenobacter</taxon>
    </lineage>
</organism>
<dbReference type="PROSITE" id="PS50943">
    <property type="entry name" value="HTH_CROC1"/>
    <property type="match status" value="1"/>
</dbReference>
<evidence type="ECO:0000259" key="1">
    <source>
        <dbReference type="PROSITE" id="PS50943"/>
    </source>
</evidence>
<accession>A0A2Z3GQE2</accession>
<dbReference type="Proteomes" id="UP000245999">
    <property type="component" value="Chromosome"/>
</dbReference>